<proteinExistence type="predicted"/>
<dbReference type="InterPro" id="IPR030394">
    <property type="entry name" value="G_HFLX_dom"/>
</dbReference>
<evidence type="ECO:0000256" key="1">
    <source>
        <dbReference type="ARBA" id="ARBA00022723"/>
    </source>
</evidence>
<evidence type="ECO:0000256" key="2">
    <source>
        <dbReference type="ARBA" id="ARBA00022741"/>
    </source>
</evidence>
<organism evidence="6">
    <name type="scientific">marine metagenome</name>
    <dbReference type="NCBI Taxonomy" id="408172"/>
    <lineage>
        <taxon>unclassified sequences</taxon>
        <taxon>metagenomes</taxon>
        <taxon>ecological metagenomes</taxon>
    </lineage>
</organism>
<protein>
    <recommendedName>
        <fullName evidence="5">Hflx-type G domain-containing protein</fullName>
    </recommendedName>
</protein>
<dbReference type="Pfam" id="PF16360">
    <property type="entry name" value="GTP-bdg_M"/>
    <property type="match status" value="1"/>
</dbReference>
<dbReference type="PRINTS" id="PR00326">
    <property type="entry name" value="GTP1OBG"/>
</dbReference>
<dbReference type="InterPro" id="IPR027417">
    <property type="entry name" value="P-loop_NTPase"/>
</dbReference>
<dbReference type="InterPro" id="IPR042108">
    <property type="entry name" value="GTPase_HflX_N_sf"/>
</dbReference>
<dbReference type="PANTHER" id="PTHR10229">
    <property type="entry name" value="GTP-BINDING PROTEIN HFLX"/>
    <property type="match status" value="1"/>
</dbReference>
<keyword evidence="4" id="KW-0342">GTP-binding</keyword>
<dbReference type="Gene3D" id="6.10.250.2860">
    <property type="match status" value="1"/>
</dbReference>
<evidence type="ECO:0000259" key="5">
    <source>
        <dbReference type="PROSITE" id="PS51705"/>
    </source>
</evidence>
<feature type="domain" description="Hflx-type G" evidence="5">
    <location>
        <begin position="140"/>
        <end position="233"/>
    </location>
</feature>
<dbReference type="Pfam" id="PF01926">
    <property type="entry name" value="MMR_HSR1"/>
    <property type="match status" value="1"/>
</dbReference>
<dbReference type="NCBIfam" id="TIGR03156">
    <property type="entry name" value="GTP_HflX"/>
    <property type="match status" value="1"/>
</dbReference>
<dbReference type="Pfam" id="PF13167">
    <property type="entry name" value="GTP-bdg_N"/>
    <property type="match status" value="1"/>
</dbReference>
<dbReference type="InterPro" id="IPR006073">
    <property type="entry name" value="GTP-bd"/>
</dbReference>
<evidence type="ECO:0000313" key="6">
    <source>
        <dbReference type="EMBL" id="SVE49754.1"/>
    </source>
</evidence>
<dbReference type="Gene3D" id="3.40.50.300">
    <property type="entry name" value="P-loop containing nucleotide triphosphate hydrolases"/>
    <property type="match status" value="1"/>
</dbReference>
<dbReference type="Gene3D" id="3.40.50.11060">
    <property type="entry name" value="GTPase HflX, N-terminal domain"/>
    <property type="match status" value="1"/>
</dbReference>
<dbReference type="InterPro" id="IPR025121">
    <property type="entry name" value="GTPase_HflX_N"/>
</dbReference>
<reference evidence="6" key="1">
    <citation type="submission" date="2018-05" db="EMBL/GenBank/DDBJ databases">
        <authorList>
            <person name="Lanie J.A."/>
            <person name="Ng W.-L."/>
            <person name="Kazmierczak K.M."/>
            <person name="Andrzejewski T.M."/>
            <person name="Davidsen T.M."/>
            <person name="Wayne K.J."/>
            <person name="Tettelin H."/>
            <person name="Glass J.I."/>
            <person name="Rusch D."/>
            <person name="Podicherti R."/>
            <person name="Tsui H.-C.T."/>
            <person name="Winkler M.E."/>
        </authorList>
    </citation>
    <scope>NUCLEOTIDE SEQUENCE</scope>
</reference>
<keyword evidence="1" id="KW-0479">Metal-binding</keyword>
<sequence>SGKSKELGCVIKAKEIVVAVVDTELTPIQQRNLERAWQCKVIDRTGLILEIFASRAQTKEGRLQVELAQLTYQRSRLVRSWTHLERQRGGIGTVGGPGETQIEADRREIDDRVVRLRKQLEAVVRTRKLHRKNRTKVPFPIVALVGYTNAGKSTLFNRLTGAKVMAKNRLFATLDPTMRAVDIPCRAGSVILSDTVGFVSALPTQLVAAFRATLEEVLGADLIVHVRDIVHPD</sequence>
<dbReference type="InterPro" id="IPR032305">
    <property type="entry name" value="GTP-bd_M"/>
</dbReference>
<dbReference type="GO" id="GO:0043022">
    <property type="term" value="F:ribosome binding"/>
    <property type="evidence" value="ECO:0007669"/>
    <property type="project" value="TreeGrafter"/>
</dbReference>
<dbReference type="GO" id="GO:0005737">
    <property type="term" value="C:cytoplasm"/>
    <property type="evidence" value="ECO:0007669"/>
    <property type="project" value="TreeGrafter"/>
</dbReference>
<name>A0A383DZK0_9ZZZZ</name>
<gene>
    <name evidence="6" type="ORF">METZ01_LOCUS502608</name>
</gene>
<dbReference type="EMBL" id="UINC01221423">
    <property type="protein sequence ID" value="SVE49754.1"/>
    <property type="molecule type" value="Genomic_DNA"/>
</dbReference>
<dbReference type="InterPro" id="IPR016496">
    <property type="entry name" value="GTPase_HflX"/>
</dbReference>
<dbReference type="GO" id="GO:0046872">
    <property type="term" value="F:metal ion binding"/>
    <property type="evidence" value="ECO:0007669"/>
    <property type="project" value="UniProtKB-KW"/>
</dbReference>
<dbReference type="PROSITE" id="PS51705">
    <property type="entry name" value="G_HFLX"/>
    <property type="match status" value="1"/>
</dbReference>
<dbReference type="PANTHER" id="PTHR10229:SF0">
    <property type="entry name" value="GTP-BINDING PROTEIN 6-RELATED"/>
    <property type="match status" value="1"/>
</dbReference>
<dbReference type="CDD" id="cd01878">
    <property type="entry name" value="HflX"/>
    <property type="match status" value="1"/>
</dbReference>
<dbReference type="SUPFAM" id="SSF52540">
    <property type="entry name" value="P-loop containing nucleoside triphosphate hydrolases"/>
    <property type="match status" value="1"/>
</dbReference>
<evidence type="ECO:0000256" key="3">
    <source>
        <dbReference type="ARBA" id="ARBA00022842"/>
    </source>
</evidence>
<evidence type="ECO:0000256" key="4">
    <source>
        <dbReference type="ARBA" id="ARBA00023134"/>
    </source>
</evidence>
<feature type="non-terminal residue" evidence="6">
    <location>
        <position position="1"/>
    </location>
</feature>
<keyword evidence="2" id="KW-0547">Nucleotide-binding</keyword>
<accession>A0A383DZK0</accession>
<dbReference type="GO" id="GO:0005525">
    <property type="term" value="F:GTP binding"/>
    <property type="evidence" value="ECO:0007669"/>
    <property type="project" value="UniProtKB-KW"/>
</dbReference>
<keyword evidence="3" id="KW-0460">Magnesium</keyword>
<feature type="non-terminal residue" evidence="6">
    <location>
        <position position="233"/>
    </location>
</feature>
<dbReference type="AlphaFoldDB" id="A0A383DZK0"/>